<dbReference type="GO" id="GO:0055088">
    <property type="term" value="P:lipid homeostasis"/>
    <property type="evidence" value="ECO:0007669"/>
    <property type="project" value="Ensembl"/>
</dbReference>
<dbReference type="OMA" id="YWELIVE"/>
<organism evidence="3 4">
    <name type="scientific">Phascolarctos cinereus</name>
    <name type="common">Koala</name>
    <dbReference type="NCBI Taxonomy" id="38626"/>
    <lineage>
        <taxon>Eukaryota</taxon>
        <taxon>Metazoa</taxon>
        <taxon>Chordata</taxon>
        <taxon>Craniata</taxon>
        <taxon>Vertebrata</taxon>
        <taxon>Euteleostomi</taxon>
        <taxon>Mammalia</taxon>
        <taxon>Metatheria</taxon>
        <taxon>Diprotodontia</taxon>
        <taxon>Phascolarctidae</taxon>
        <taxon>Phascolarctos</taxon>
    </lineage>
</organism>
<dbReference type="InParanoid" id="A0A6P5K909"/>
<evidence type="ECO:0000256" key="1">
    <source>
        <dbReference type="SAM" id="Coils"/>
    </source>
</evidence>
<reference evidence="4" key="1">
    <citation type="submission" date="2025-08" db="UniProtKB">
        <authorList>
            <consortium name="RefSeq"/>
        </authorList>
    </citation>
    <scope>IDENTIFICATION</scope>
    <source>
        <tissue evidence="4">Spleen</tissue>
    </source>
</reference>
<dbReference type="PANTHER" id="PTHR31958">
    <property type="entry name" value="COILED-COIL DOMAIN-CONTAINING PROTEIN 127"/>
    <property type="match status" value="1"/>
</dbReference>
<keyword evidence="1" id="KW-0175">Coiled coil</keyword>
<proteinExistence type="predicted"/>
<name>A0A6P5K909_PHACI</name>
<dbReference type="FunCoup" id="A0A6P5K909">
    <property type="interactions" value="783"/>
</dbReference>
<dbReference type="InterPro" id="IPR034607">
    <property type="entry name" value="CCDC127"/>
</dbReference>
<dbReference type="GeneID" id="110207922"/>
<gene>
    <name evidence="4" type="primary">CCDC127</name>
</gene>
<evidence type="ECO:0000256" key="2">
    <source>
        <dbReference type="SAM" id="MobiDB-lite"/>
    </source>
</evidence>
<dbReference type="CTD" id="133957"/>
<dbReference type="KEGG" id="pcw:110207922"/>
<feature type="compositionally biased region" description="Basic residues" evidence="2">
    <location>
        <begin position="94"/>
        <end position="103"/>
    </location>
</feature>
<dbReference type="Proteomes" id="UP000515140">
    <property type="component" value="Unplaced"/>
</dbReference>
<keyword evidence="3" id="KW-1185">Reference proteome</keyword>
<dbReference type="AlphaFoldDB" id="A0A6P5K909"/>
<sequence length="377" mass="44141">MSAGRCRRLPEWEAPRRSPVRLRNQAPPPRREGQPRGSAHPRPLTGLKGQISGRRKIRGLTRPDSRGFFSRESFACLFSARQDPAGDGIPQRCGRPRRRRWRARGRDPGSSLPGFISMNNLNDPPHWNIRPNSRAEGGDGSRWNYALLVPMLGLAAFRWIWSRESQKEIEKERKAYQQKAIAFQQDLEAKYRDIISENRRAVAHLSVELEKEHNRTTSYREALISQGRKLVEERKLLEQERAQVMQEKQQLQPLKSVYQHCLEKEENWQKRAAFLLKEFEEALIERQNIYCSLVLPRTKRLEIEKSLLVRASIDPVAADLEMVSGLTDIFKHDTYCGDMWNSNKRQNGRLMWLYLKYWELAVELNKFKRVEKSILEK</sequence>
<evidence type="ECO:0000313" key="4">
    <source>
        <dbReference type="RefSeq" id="XP_020841337.1"/>
    </source>
</evidence>
<dbReference type="RefSeq" id="XP_020841337.1">
    <property type="nucleotide sequence ID" value="XM_020985678.1"/>
</dbReference>
<feature type="region of interest" description="Disordered" evidence="2">
    <location>
        <begin position="1"/>
        <end position="51"/>
    </location>
</feature>
<accession>A0A6P5K909</accession>
<feature type="coiled-coil region" evidence="1">
    <location>
        <begin position="220"/>
        <end position="250"/>
    </location>
</feature>
<evidence type="ECO:0000313" key="3">
    <source>
        <dbReference type="Proteomes" id="UP000515140"/>
    </source>
</evidence>
<protein>
    <submittedName>
        <fullName evidence="4">Coiled-coil domain-containing protein 127 isoform X1</fullName>
    </submittedName>
</protein>
<dbReference type="GO" id="GO:0005741">
    <property type="term" value="C:mitochondrial outer membrane"/>
    <property type="evidence" value="ECO:0007669"/>
    <property type="project" value="Ensembl"/>
</dbReference>
<feature type="region of interest" description="Disordered" evidence="2">
    <location>
        <begin position="87"/>
        <end position="119"/>
    </location>
</feature>
<dbReference type="PANTHER" id="PTHR31958:SF2">
    <property type="entry name" value="COILED-COIL DOMAIN-CONTAINING PROTEIN 127"/>
    <property type="match status" value="1"/>
</dbReference>